<accession>A0A1G8I029</accession>
<dbReference type="GO" id="GO:0046872">
    <property type="term" value="F:metal ion binding"/>
    <property type="evidence" value="ECO:0007669"/>
    <property type="project" value="UniProtKB-KW"/>
</dbReference>
<dbReference type="Gene3D" id="1.10.10.10">
    <property type="entry name" value="Winged helix-like DNA-binding domain superfamily/Winged helix DNA-binding domain"/>
    <property type="match status" value="1"/>
</dbReference>
<dbReference type="SUPFAM" id="SSF46785">
    <property type="entry name" value="Winged helix' DNA-binding domain"/>
    <property type="match status" value="1"/>
</dbReference>
<comment type="function">
    <text evidence="6">Binds arsenite and regulates the expression of arsenic efflux pumps. In vitro, also binds antimony and bismuth, but not arsenate.</text>
</comment>
<evidence type="ECO:0000256" key="5">
    <source>
        <dbReference type="ARBA" id="ARBA00023163"/>
    </source>
</evidence>
<dbReference type="NCBIfam" id="NF007528">
    <property type="entry name" value="PRK10141.1"/>
    <property type="match status" value="1"/>
</dbReference>
<dbReference type="InterPro" id="IPR011991">
    <property type="entry name" value="ArsR-like_HTH"/>
</dbReference>
<dbReference type="GO" id="GO:0003677">
    <property type="term" value="F:DNA binding"/>
    <property type="evidence" value="ECO:0007669"/>
    <property type="project" value="UniProtKB-KW"/>
</dbReference>
<dbReference type="InterPro" id="IPR051081">
    <property type="entry name" value="HTH_MetalResp_TranReg"/>
</dbReference>
<evidence type="ECO:0000256" key="1">
    <source>
        <dbReference type="ARBA" id="ARBA00022849"/>
    </source>
</evidence>
<dbReference type="PANTHER" id="PTHR33154:SF18">
    <property type="entry name" value="ARSENICAL RESISTANCE OPERON REPRESSOR"/>
    <property type="match status" value="1"/>
</dbReference>
<dbReference type="InterPro" id="IPR001845">
    <property type="entry name" value="HTH_ArsR_DNA-bd_dom"/>
</dbReference>
<keyword evidence="1" id="KW-0059">Arsenical resistance</keyword>
<keyword evidence="9" id="KW-1185">Reference proteome</keyword>
<organism evidence="8 9">
    <name type="scientific">Pseudomonas abietaniphila</name>
    <dbReference type="NCBI Taxonomy" id="89065"/>
    <lineage>
        <taxon>Bacteria</taxon>
        <taxon>Pseudomonadati</taxon>
        <taxon>Pseudomonadota</taxon>
        <taxon>Gammaproteobacteria</taxon>
        <taxon>Pseudomonadales</taxon>
        <taxon>Pseudomonadaceae</taxon>
        <taxon>Pseudomonas</taxon>
    </lineage>
</organism>
<dbReference type="GO" id="GO:0003700">
    <property type="term" value="F:DNA-binding transcription factor activity"/>
    <property type="evidence" value="ECO:0007669"/>
    <property type="project" value="InterPro"/>
</dbReference>
<evidence type="ECO:0000256" key="4">
    <source>
        <dbReference type="ARBA" id="ARBA00023125"/>
    </source>
</evidence>
<dbReference type="AlphaFoldDB" id="A0A1G8I029"/>
<dbReference type="PANTHER" id="PTHR33154">
    <property type="entry name" value="TRANSCRIPTIONAL REGULATOR, ARSR FAMILY"/>
    <property type="match status" value="1"/>
</dbReference>
<dbReference type="FunFam" id="1.10.10.10:FF:000279">
    <property type="entry name" value="Transcriptional regulator, ArsR family"/>
    <property type="match status" value="1"/>
</dbReference>
<sequence length="118" mass="13490">MNEPITPTVLFKSLADDTRTKITLLIVREGELCVCELTAALEQSQPKISRHLALLRSSGLLADRRQGQWVYYRLHPELPTWVTEVLKGVVDANQQWLDTETKRLCEMNDRPVNQAVCD</sequence>
<keyword evidence="2" id="KW-0480">Metal-thiolate cluster</keyword>
<protein>
    <submittedName>
        <fullName evidence="8">Transcriptional regulator, ArsR family</fullName>
    </submittedName>
</protein>
<dbReference type="GO" id="GO:0046685">
    <property type="term" value="P:response to arsenic-containing substance"/>
    <property type="evidence" value="ECO:0007669"/>
    <property type="project" value="UniProtKB-KW"/>
</dbReference>
<dbReference type="InterPro" id="IPR036390">
    <property type="entry name" value="WH_DNA-bd_sf"/>
</dbReference>
<dbReference type="RefSeq" id="WP_074754931.1">
    <property type="nucleotide sequence ID" value="NZ_FNCO01000010.1"/>
</dbReference>
<dbReference type="SMART" id="SM00418">
    <property type="entry name" value="HTH_ARSR"/>
    <property type="match status" value="1"/>
</dbReference>
<reference evidence="9" key="1">
    <citation type="submission" date="2016-10" db="EMBL/GenBank/DDBJ databases">
        <authorList>
            <person name="Varghese N."/>
            <person name="Submissions S."/>
        </authorList>
    </citation>
    <scope>NUCLEOTIDE SEQUENCE [LARGE SCALE GENOMIC DNA]</scope>
    <source>
        <strain evidence="9">ATCC 700689</strain>
    </source>
</reference>
<dbReference type="EMBL" id="FNCO01000010">
    <property type="protein sequence ID" value="SDI12101.1"/>
    <property type="molecule type" value="Genomic_DNA"/>
</dbReference>
<name>A0A1G8I029_9PSED</name>
<keyword evidence="3" id="KW-0805">Transcription regulation</keyword>
<evidence type="ECO:0000313" key="8">
    <source>
        <dbReference type="EMBL" id="SDI12101.1"/>
    </source>
</evidence>
<evidence type="ECO:0000256" key="3">
    <source>
        <dbReference type="ARBA" id="ARBA00023015"/>
    </source>
</evidence>
<dbReference type="STRING" id="89065.SAMN05216605_110248"/>
<dbReference type="PROSITE" id="PS50987">
    <property type="entry name" value="HTH_ARSR_2"/>
    <property type="match status" value="1"/>
</dbReference>
<evidence type="ECO:0000256" key="6">
    <source>
        <dbReference type="ARBA" id="ARBA00060178"/>
    </source>
</evidence>
<keyword evidence="4" id="KW-0238">DNA-binding</keyword>
<evidence type="ECO:0000259" key="7">
    <source>
        <dbReference type="PROSITE" id="PS50987"/>
    </source>
</evidence>
<proteinExistence type="predicted"/>
<evidence type="ECO:0000256" key="2">
    <source>
        <dbReference type="ARBA" id="ARBA00022851"/>
    </source>
</evidence>
<dbReference type="CDD" id="cd00090">
    <property type="entry name" value="HTH_ARSR"/>
    <property type="match status" value="1"/>
</dbReference>
<evidence type="ECO:0000313" key="9">
    <source>
        <dbReference type="Proteomes" id="UP000182894"/>
    </source>
</evidence>
<gene>
    <name evidence="8" type="ORF">SAMN05216605_110248</name>
</gene>
<dbReference type="OrthoDB" id="9793058at2"/>
<keyword evidence="2" id="KW-0479">Metal-binding</keyword>
<dbReference type="InterPro" id="IPR036388">
    <property type="entry name" value="WH-like_DNA-bd_sf"/>
</dbReference>
<dbReference type="PRINTS" id="PR00778">
    <property type="entry name" value="HTHARSR"/>
</dbReference>
<dbReference type="Proteomes" id="UP000182894">
    <property type="component" value="Unassembled WGS sequence"/>
</dbReference>
<dbReference type="Pfam" id="PF01022">
    <property type="entry name" value="HTH_5"/>
    <property type="match status" value="1"/>
</dbReference>
<dbReference type="NCBIfam" id="NF033788">
    <property type="entry name" value="HTH_metalloreg"/>
    <property type="match status" value="1"/>
</dbReference>
<keyword evidence="5" id="KW-0804">Transcription</keyword>
<feature type="domain" description="HTH arsR-type" evidence="7">
    <location>
        <begin position="1"/>
        <end position="97"/>
    </location>
</feature>